<dbReference type="Pfam" id="PF19054">
    <property type="entry name" value="DUF5753"/>
    <property type="match status" value="1"/>
</dbReference>
<dbReference type="Gene3D" id="1.10.260.40">
    <property type="entry name" value="lambda repressor-like DNA-binding domains"/>
    <property type="match status" value="1"/>
</dbReference>
<proteinExistence type="predicted"/>
<dbReference type="GO" id="GO:0003677">
    <property type="term" value="F:DNA binding"/>
    <property type="evidence" value="ECO:0007669"/>
    <property type="project" value="InterPro"/>
</dbReference>
<dbReference type="InterPro" id="IPR001387">
    <property type="entry name" value="Cro/C1-type_HTH"/>
</dbReference>
<dbReference type="KEGG" id="svt:SVTN_12460"/>
<protein>
    <submittedName>
        <fullName evidence="2">XRE family transcriptional regulator</fullName>
    </submittedName>
</protein>
<dbReference type="Proteomes" id="UP000031774">
    <property type="component" value="Chromosome"/>
</dbReference>
<evidence type="ECO:0000259" key="1">
    <source>
        <dbReference type="PROSITE" id="PS50943"/>
    </source>
</evidence>
<sequence length="277" mass="30583">MAKSKQQDAWEFFGELLKERREAAGLTQSELGRRVFVSGAYIGLFEQGIRKPQLDVAIRIDEVLQTGGIFERTWRRLIDKSPYASYFSEVAELEGVATKICEFAPLVVPGLMQTAEYARAVTLATHPFAAEDFIEEKVTARIDRAAILSGTTRPEYWVVLHENSVLTPVGGPSVMAATLDRITTLARERQALVTILPRSVGAHAHMTGTLKLMEFEDQPPTAYTETGFSGTLLDDPAVVKQAQRAYDLLRVATLSPEASLTLIESAAEDYRRCASTT</sequence>
<dbReference type="Pfam" id="PF13560">
    <property type="entry name" value="HTH_31"/>
    <property type="match status" value="1"/>
</dbReference>
<organism evidence="2 3">
    <name type="scientific">Streptomyces vietnamensis</name>
    <dbReference type="NCBI Taxonomy" id="362257"/>
    <lineage>
        <taxon>Bacteria</taxon>
        <taxon>Bacillati</taxon>
        <taxon>Actinomycetota</taxon>
        <taxon>Actinomycetes</taxon>
        <taxon>Kitasatosporales</taxon>
        <taxon>Streptomycetaceae</taxon>
        <taxon>Streptomyces</taxon>
    </lineage>
</organism>
<dbReference type="EMBL" id="CP010407">
    <property type="protein sequence ID" value="AJF65110.1"/>
    <property type="molecule type" value="Genomic_DNA"/>
</dbReference>
<dbReference type="AlphaFoldDB" id="A0A0B5HSR7"/>
<reference evidence="2 3" key="1">
    <citation type="submission" date="2014-12" db="EMBL/GenBank/DDBJ databases">
        <title>Complete genome sequence of Streptomyces vietnamensis strain GIMV4.0001, a genetic manipulable producer of the benzoisochromanequinone antibiotic granaticin.</title>
        <authorList>
            <person name="Deng M.R."/>
            <person name="Guo J."/>
            <person name="Ma L.Y."/>
            <person name="Feng G.D."/>
            <person name="Mo C.Y."/>
            <person name="Zhu H.H."/>
        </authorList>
    </citation>
    <scope>NUCLEOTIDE SEQUENCE [LARGE SCALE GENOMIC DNA]</scope>
    <source>
        <strain evidence="3">GIMV4.0001</strain>
    </source>
</reference>
<evidence type="ECO:0000313" key="2">
    <source>
        <dbReference type="EMBL" id="AJF65110.1"/>
    </source>
</evidence>
<feature type="domain" description="HTH cro/C1-type" evidence="1">
    <location>
        <begin position="17"/>
        <end position="70"/>
    </location>
</feature>
<keyword evidence="3" id="KW-1185">Reference proteome</keyword>
<dbReference type="RefSeq" id="WP_041129154.1">
    <property type="nucleotide sequence ID" value="NZ_CP010407.1"/>
</dbReference>
<name>A0A0B5HSR7_9ACTN</name>
<dbReference type="STRING" id="362257.SVTN_12460"/>
<dbReference type="InterPro" id="IPR043917">
    <property type="entry name" value="DUF5753"/>
</dbReference>
<dbReference type="InterPro" id="IPR010982">
    <property type="entry name" value="Lambda_DNA-bd_dom_sf"/>
</dbReference>
<gene>
    <name evidence="2" type="ORF">SVTN_12460</name>
</gene>
<dbReference type="HOGENOM" id="CLU_055817_0_2_11"/>
<evidence type="ECO:0000313" key="3">
    <source>
        <dbReference type="Proteomes" id="UP000031774"/>
    </source>
</evidence>
<dbReference type="PROSITE" id="PS50943">
    <property type="entry name" value="HTH_CROC1"/>
    <property type="match status" value="1"/>
</dbReference>
<dbReference type="CDD" id="cd00093">
    <property type="entry name" value="HTH_XRE"/>
    <property type="match status" value="1"/>
</dbReference>
<dbReference type="SUPFAM" id="SSF47413">
    <property type="entry name" value="lambda repressor-like DNA-binding domains"/>
    <property type="match status" value="1"/>
</dbReference>
<dbReference type="SMART" id="SM00530">
    <property type="entry name" value="HTH_XRE"/>
    <property type="match status" value="1"/>
</dbReference>
<accession>A0A0B5HSR7</accession>